<evidence type="ECO:0000256" key="7">
    <source>
        <dbReference type="ARBA" id="ARBA00022741"/>
    </source>
</evidence>
<dbReference type="Gene3D" id="3.40.50.300">
    <property type="entry name" value="P-loop containing nucleotide triphosphate hydrolases"/>
    <property type="match status" value="1"/>
</dbReference>
<sequence length="158" mass="17774">MGFTKKLTNDQATIAFGKELGPLVQPGDVILLDGDLGAGKTTFTKGLAQGLGIKRHIKSPTFTLIREYQEGRIPLYHMDMYRLEQTGAADLGLEEYFDGDGVSVIEWSQFVKDLLPDDYLMVHLEKDPDDDNRRMLTIEGKGPHYQKLAQEWEEADGK</sequence>
<dbReference type="PANTHER" id="PTHR33540:SF2">
    <property type="entry name" value="TRNA THREONYLCARBAMOYLADENOSINE BIOSYNTHESIS PROTEIN TSAE"/>
    <property type="match status" value="1"/>
</dbReference>
<dbReference type="Proteomes" id="UP000051645">
    <property type="component" value="Unassembled WGS sequence"/>
</dbReference>
<comment type="subcellular location">
    <subcellularLocation>
        <location evidence="1">Cytoplasm</location>
    </subcellularLocation>
</comment>
<dbReference type="GO" id="GO:0002949">
    <property type="term" value="P:tRNA threonylcarbamoyladenosine modification"/>
    <property type="evidence" value="ECO:0007669"/>
    <property type="project" value="InterPro"/>
</dbReference>
<dbReference type="InterPro" id="IPR027417">
    <property type="entry name" value="P-loop_NTPase"/>
</dbReference>
<dbReference type="SUPFAM" id="SSF52540">
    <property type="entry name" value="P-loop containing nucleoside triphosphate hydrolases"/>
    <property type="match status" value="1"/>
</dbReference>
<dbReference type="Pfam" id="PF02367">
    <property type="entry name" value="TsaE"/>
    <property type="match status" value="1"/>
</dbReference>
<evidence type="ECO:0000256" key="4">
    <source>
        <dbReference type="ARBA" id="ARBA00022490"/>
    </source>
</evidence>
<keyword evidence="9" id="KW-0460">Magnesium</keyword>
<dbReference type="NCBIfam" id="TIGR00150">
    <property type="entry name" value="T6A_YjeE"/>
    <property type="match status" value="1"/>
</dbReference>
<evidence type="ECO:0000256" key="9">
    <source>
        <dbReference type="ARBA" id="ARBA00022842"/>
    </source>
</evidence>
<evidence type="ECO:0000256" key="3">
    <source>
        <dbReference type="ARBA" id="ARBA00019010"/>
    </source>
</evidence>
<evidence type="ECO:0000256" key="6">
    <source>
        <dbReference type="ARBA" id="ARBA00022723"/>
    </source>
</evidence>
<keyword evidence="7" id="KW-0547">Nucleotide-binding</keyword>
<evidence type="ECO:0000256" key="8">
    <source>
        <dbReference type="ARBA" id="ARBA00022840"/>
    </source>
</evidence>
<reference evidence="13 14" key="1">
    <citation type="journal article" date="2015" name="Genome Announc.">
        <title>Expanding the biotechnology potential of lactobacilli through comparative genomics of 213 strains and associated genera.</title>
        <authorList>
            <person name="Sun Z."/>
            <person name="Harris H.M."/>
            <person name="McCann A."/>
            <person name="Guo C."/>
            <person name="Argimon S."/>
            <person name="Zhang W."/>
            <person name="Yang X."/>
            <person name="Jeffery I.B."/>
            <person name="Cooney J.C."/>
            <person name="Kagawa T.F."/>
            <person name="Liu W."/>
            <person name="Song Y."/>
            <person name="Salvetti E."/>
            <person name="Wrobel A."/>
            <person name="Rasinkangas P."/>
            <person name="Parkhill J."/>
            <person name="Rea M.C."/>
            <person name="O'Sullivan O."/>
            <person name="Ritari J."/>
            <person name="Douillard F.P."/>
            <person name="Paul Ross R."/>
            <person name="Yang R."/>
            <person name="Briner A.E."/>
            <person name="Felis G.E."/>
            <person name="de Vos W.M."/>
            <person name="Barrangou R."/>
            <person name="Klaenhammer T.R."/>
            <person name="Caufield P.W."/>
            <person name="Cui Y."/>
            <person name="Zhang H."/>
            <person name="O'Toole P.W."/>
        </authorList>
    </citation>
    <scope>NUCLEOTIDE SEQUENCE [LARGE SCALE GENOMIC DNA]</scope>
    <source>
        <strain evidence="11 14">ATCC BAA-66</strain>
        <strain evidence="12 13">DSM 13344</strain>
    </source>
</reference>
<keyword evidence="4" id="KW-0963">Cytoplasm</keyword>
<evidence type="ECO:0000313" key="14">
    <source>
        <dbReference type="Proteomes" id="UP000051751"/>
    </source>
</evidence>
<evidence type="ECO:0000256" key="5">
    <source>
        <dbReference type="ARBA" id="ARBA00022694"/>
    </source>
</evidence>
<accession>A0A0R2FZX6</accession>
<dbReference type="RefSeq" id="WP_057770907.1">
    <property type="nucleotide sequence ID" value="NZ_JQAT01000006.1"/>
</dbReference>
<comment type="caution">
    <text evidence="12">The sequence shown here is derived from an EMBL/GenBank/DDBJ whole genome shotgun (WGS) entry which is preliminary data.</text>
</comment>
<evidence type="ECO:0000313" key="12">
    <source>
        <dbReference type="EMBL" id="KRN30372.1"/>
    </source>
</evidence>
<dbReference type="InterPro" id="IPR003442">
    <property type="entry name" value="T6A_TsaE"/>
</dbReference>
<evidence type="ECO:0000256" key="1">
    <source>
        <dbReference type="ARBA" id="ARBA00004496"/>
    </source>
</evidence>
<dbReference type="AlphaFoldDB" id="A0A0R2FZX6"/>
<organism evidence="12 13">
    <name type="scientific">Lactobacillus selangorensis</name>
    <dbReference type="NCBI Taxonomy" id="81857"/>
    <lineage>
        <taxon>Bacteria</taxon>
        <taxon>Bacillati</taxon>
        <taxon>Bacillota</taxon>
        <taxon>Bacilli</taxon>
        <taxon>Lactobacillales</taxon>
        <taxon>Lactobacillaceae</taxon>
        <taxon>Lactobacillus</taxon>
    </lineage>
</organism>
<evidence type="ECO:0000256" key="2">
    <source>
        <dbReference type="ARBA" id="ARBA00007599"/>
    </source>
</evidence>
<dbReference type="PATRIC" id="fig|81857.3.peg.1899"/>
<dbReference type="Proteomes" id="UP000051751">
    <property type="component" value="Unassembled WGS sequence"/>
</dbReference>
<dbReference type="STRING" id="81857.IV38_GL001873"/>
<proteinExistence type="inferred from homology"/>
<dbReference type="PANTHER" id="PTHR33540">
    <property type="entry name" value="TRNA THREONYLCARBAMOYLADENOSINE BIOSYNTHESIS PROTEIN TSAE"/>
    <property type="match status" value="1"/>
</dbReference>
<evidence type="ECO:0000313" key="13">
    <source>
        <dbReference type="Proteomes" id="UP000051645"/>
    </source>
</evidence>
<keyword evidence="13" id="KW-1185">Reference proteome</keyword>
<evidence type="ECO:0000256" key="10">
    <source>
        <dbReference type="ARBA" id="ARBA00032441"/>
    </source>
</evidence>
<gene>
    <name evidence="11" type="ORF">IV38_GL001873</name>
    <name evidence="12" type="ORF">IV40_GL001961</name>
</gene>
<name>A0A0R2FZX6_9LACO</name>
<dbReference type="GO" id="GO:0005737">
    <property type="term" value="C:cytoplasm"/>
    <property type="evidence" value="ECO:0007669"/>
    <property type="project" value="UniProtKB-SubCell"/>
</dbReference>
<keyword evidence="6" id="KW-0479">Metal-binding</keyword>
<dbReference type="EMBL" id="JQAT01000006">
    <property type="protein sequence ID" value="KRN27661.1"/>
    <property type="molecule type" value="Genomic_DNA"/>
</dbReference>
<keyword evidence="8 12" id="KW-0067">ATP-binding</keyword>
<dbReference type="OrthoDB" id="9815896at2"/>
<keyword evidence="5" id="KW-0819">tRNA processing</keyword>
<dbReference type="GO" id="GO:0046872">
    <property type="term" value="F:metal ion binding"/>
    <property type="evidence" value="ECO:0007669"/>
    <property type="project" value="UniProtKB-KW"/>
</dbReference>
<dbReference type="EMBL" id="JQAZ01000007">
    <property type="protein sequence ID" value="KRN30372.1"/>
    <property type="molecule type" value="Genomic_DNA"/>
</dbReference>
<evidence type="ECO:0000313" key="11">
    <source>
        <dbReference type="EMBL" id="KRN27661.1"/>
    </source>
</evidence>
<comment type="similarity">
    <text evidence="2">Belongs to the TsaE family.</text>
</comment>
<dbReference type="GO" id="GO:0005524">
    <property type="term" value="F:ATP binding"/>
    <property type="evidence" value="ECO:0007669"/>
    <property type="project" value="UniProtKB-KW"/>
</dbReference>
<protein>
    <recommendedName>
        <fullName evidence="3">tRNA threonylcarbamoyladenosine biosynthesis protein TsaE</fullName>
    </recommendedName>
    <alternativeName>
        <fullName evidence="10">t(6)A37 threonylcarbamoyladenosine biosynthesis protein TsaE</fullName>
    </alternativeName>
</protein>